<evidence type="ECO:0000259" key="8">
    <source>
        <dbReference type="Pfam" id="PF02687"/>
    </source>
</evidence>
<evidence type="ECO:0000256" key="7">
    <source>
        <dbReference type="SAM" id="Phobius"/>
    </source>
</evidence>
<evidence type="ECO:0000313" key="10">
    <source>
        <dbReference type="Proteomes" id="UP000092164"/>
    </source>
</evidence>
<dbReference type="GO" id="GO:0098797">
    <property type="term" value="C:plasma membrane protein complex"/>
    <property type="evidence" value="ECO:0007669"/>
    <property type="project" value="TreeGrafter"/>
</dbReference>
<feature type="transmembrane region" description="Helical" evidence="7">
    <location>
        <begin position="247"/>
        <end position="269"/>
    </location>
</feature>
<keyword evidence="10" id="KW-1185">Reference proteome</keyword>
<evidence type="ECO:0000256" key="2">
    <source>
        <dbReference type="ARBA" id="ARBA00005236"/>
    </source>
</evidence>
<dbReference type="InterPro" id="IPR051447">
    <property type="entry name" value="Lipoprotein-release_system"/>
</dbReference>
<comment type="caution">
    <text evidence="9">The sequence shown here is derived from an EMBL/GenBank/DDBJ whole genome shotgun (WGS) entry which is preliminary data.</text>
</comment>
<gene>
    <name evidence="9" type="ORF">A9200_10900</name>
</gene>
<sequence length="385" mass="42778">MKLALQLAYKNLVGAGLRTWLNVIVLSFAFVVIIFYNGMINGWNEQAMRDNIAWEYANGHLLHENYDPLDPFSLEDGHAKIPSEVASKKLTPILIRQGSIYPEGRMISIALKGIDHNQNTIKLPTHLLKESKANIPAIIGKRMADAANLKQGDVVLLRWRDKNGTFDAANITITNIFDTNVSTIDKGQIWVSLDKLWQMTGLTNHATLFLNNSESVVSIDGWKFKSQKDLTKSLTDIIETKQVSGSIMYILLLAIALLAIFDTQVLSIFRRQREIGTYIAMGMTRWQVVKLFTVEGSMYSILATIVGCIYGIPLFIYMTHTGIGIPAASQDMGVTISDRIYPVYGIGLILGTILIVVISATIVSFMPARKIAKMNPVDALKGKMQ</sequence>
<reference evidence="10" key="1">
    <citation type="submission" date="2016-06" db="EMBL/GenBank/DDBJ databases">
        <authorList>
            <person name="Zhan P."/>
        </authorList>
    </citation>
    <scope>NUCLEOTIDE SEQUENCE [LARGE SCALE GENOMIC DNA]</scope>
    <source>
        <strain evidence="10">T28</strain>
    </source>
</reference>
<dbReference type="STRING" id="1836467.BTR34_01615"/>
<keyword evidence="4 7" id="KW-0812">Transmembrane</keyword>
<keyword evidence="6 7" id="KW-0472">Membrane</keyword>
<keyword evidence="5 7" id="KW-1133">Transmembrane helix</keyword>
<feature type="domain" description="ABC3 transporter permease C-terminal" evidence="8">
    <location>
        <begin position="247"/>
        <end position="376"/>
    </location>
</feature>
<name>A0A1B7YYZ0_9FLAO</name>
<dbReference type="PANTHER" id="PTHR30489">
    <property type="entry name" value="LIPOPROTEIN-RELEASING SYSTEM TRANSMEMBRANE PROTEIN LOLE"/>
    <property type="match status" value="1"/>
</dbReference>
<dbReference type="AlphaFoldDB" id="A0A1B7YYZ0"/>
<dbReference type="InterPro" id="IPR003838">
    <property type="entry name" value="ABC3_permease_C"/>
</dbReference>
<dbReference type="KEGG" id="mart:BTR34_01615"/>
<evidence type="ECO:0000313" key="9">
    <source>
        <dbReference type="EMBL" id="OBR35701.1"/>
    </source>
</evidence>
<dbReference type="Pfam" id="PF02687">
    <property type="entry name" value="FtsX"/>
    <property type="match status" value="1"/>
</dbReference>
<evidence type="ECO:0000256" key="5">
    <source>
        <dbReference type="ARBA" id="ARBA00022989"/>
    </source>
</evidence>
<evidence type="ECO:0000256" key="1">
    <source>
        <dbReference type="ARBA" id="ARBA00004651"/>
    </source>
</evidence>
<evidence type="ECO:0000256" key="3">
    <source>
        <dbReference type="ARBA" id="ARBA00022475"/>
    </source>
</evidence>
<protein>
    <submittedName>
        <fullName evidence="9">ABC transporter permease</fullName>
    </submittedName>
</protein>
<feature type="transmembrane region" description="Helical" evidence="7">
    <location>
        <begin position="20"/>
        <end position="39"/>
    </location>
</feature>
<dbReference type="EMBL" id="LZFP01000050">
    <property type="protein sequence ID" value="OBR35701.1"/>
    <property type="molecule type" value="Genomic_DNA"/>
</dbReference>
<evidence type="ECO:0000256" key="6">
    <source>
        <dbReference type="ARBA" id="ARBA00023136"/>
    </source>
</evidence>
<dbReference type="GO" id="GO:0044874">
    <property type="term" value="P:lipoprotein localization to outer membrane"/>
    <property type="evidence" value="ECO:0007669"/>
    <property type="project" value="TreeGrafter"/>
</dbReference>
<feature type="transmembrane region" description="Helical" evidence="7">
    <location>
        <begin position="340"/>
        <end position="365"/>
    </location>
</feature>
<feature type="transmembrane region" description="Helical" evidence="7">
    <location>
        <begin position="299"/>
        <end position="320"/>
    </location>
</feature>
<organism evidence="9 10">
    <name type="scientific">Maribacter hydrothermalis</name>
    <dbReference type="NCBI Taxonomy" id="1836467"/>
    <lineage>
        <taxon>Bacteria</taxon>
        <taxon>Pseudomonadati</taxon>
        <taxon>Bacteroidota</taxon>
        <taxon>Flavobacteriia</taxon>
        <taxon>Flavobacteriales</taxon>
        <taxon>Flavobacteriaceae</taxon>
        <taxon>Maribacter</taxon>
    </lineage>
</organism>
<comment type="subcellular location">
    <subcellularLocation>
        <location evidence="1">Cell membrane</location>
        <topology evidence="1">Multi-pass membrane protein</topology>
    </subcellularLocation>
</comment>
<accession>A0A1B7YYZ0</accession>
<proteinExistence type="inferred from homology"/>
<dbReference type="RefSeq" id="WP_068486907.1">
    <property type="nucleotide sequence ID" value="NZ_CP018760.1"/>
</dbReference>
<dbReference type="PANTHER" id="PTHR30489:SF0">
    <property type="entry name" value="LIPOPROTEIN-RELEASING SYSTEM TRANSMEMBRANE PROTEIN LOLE"/>
    <property type="match status" value="1"/>
</dbReference>
<evidence type="ECO:0000256" key="4">
    <source>
        <dbReference type="ARBA" id="ARBA00022692"/>
    </source>
</evidence>
<keyword evidence="3" id="KW-1003">Cell membrane</keyword>
<dbReference type="Proteomes" id="UP000092164">
    <property type="component" value="Unassembled WGS sequence"/>
</dbReference>
<comment type="similarity">
    <text evidence="2">Belongs to the ABC-4 integral membrane protein family. LolC/E subfamily.</text>
</comment>
<dbReference type="OrthoDB" id="976557at2"/>